<proteinExistence type="predicted"/>
<sequence>MQSGNPNDDVQIMRKGDPMLIKMEDQKISYCGQLIERSEMNNLESNVSCVQLLDSKIEGGNPDDFVIKINEILVGAKPLLTYKCCIYKVPHEIRKLKEDAYTPKAVSIGPFHHGNQNLLYMEEHKKLYCRQFIERSETRNLKSFVSCVRELEPKVRGCYSHDIKLSEEEHVMVILVDCCFILEFLLERFLMATGGDPLSLPERLVNLICDDLLLLENQVPFFVLEKLYNLALPFTLTSGTGNPTHPSLLYLTLHMLPFPETNVTGDGDDDNLELYLLSRFGRVAHFTDLYRKLLLSSSQLFFQPSQCSREGKITHIYSATELNELGVKFKVEDETEVIFRNLLAFEQCHCIHESYLADYIVFLDFLINTDKDVDLLIKKGIIENWLGDSNAVAEMFNNLAVNIVSSDFNVKYSHIFKNLNDFCARPWNQRMATLKRDYCSTPWQAAASIAAIFLLFLTVLQTVLSVLQSVH</sequence>
<name>A0ABU6WPD4_9FABA</name>
<dbReference type="PANTHER" id="PTHR31170:SF23">
    <property type="match status" value="1"/>
</dbReference>
<feature type="transmembrane region" description="Helical" evidence="1">
    <location>
        <begin position="443"/>
        <end position="467"/>
    </location>
</feature>
<dbReference type="Pfam" id="PF03140">
    <property type="entry name" value="DUF247"/>
    <property type="match status" value="1"/>
</dbReference>
<dbReference type="InterPro" id="IPR004158">
    <property type="entry name" value="DUF247_pln"/>
</dbReference>
<dbReference type="Proteomes" id="UP001341840">
    <property type="component" value="Unassembled WGS sequence"/>
</dbReference>
<organism evidence="2 3">
    <name type="scientific">Stylosanthes scabra</name>
    <dbReference type="NCBI Taxonomy" id="79078"/>
    <lineage>
        <taxon>Eukaryota</taxon>
        <taxon>Viridiplantae</taxon>
        <taxon>Streptophyta</taxon>
        <taxon>Embryophyta</taxon>
        <taxon>Tracheophyta</taxon>
        <taxon>Spermatophyta</taxon>
        <taxon>Magnoliopsida</taxon>
        <taxon>eudicotyledons</taxon>
        <taxon>Gunneridae</taxon>
        <taxon>Pentapetalae</taxon>
        <taxon>rosids</taxon>
        <taxon>fabids</taxon>
        <taxon>Fabales</taxon>
        <taxon>Fabaceae</taxon>
        <taxon>Papilionoideae</taxon>
        <taxon>50 kb inversion clade</taxon>
        <taxon>dalbergioids sensu lato</taxon>
        <taxon>Dalbergieae</taxon>
        <taxon>Pterocarpus clade</taxon>
        <taxon>Stylosanthes</taxon>
    </lineage>
</organism>
<dbReference type="PANTHER" id="PTHR31170">
    <property type="entry name" value="BNAC04G53230D PROTEIN"/>
    <property type="match status" value="1"/>
</dbReference>
<evidence type="ECO:0000256" key="1">
    <source>
        <dbReference type="SAM" id="Phobius"/>
    </source>
</evidence>
<keyword evidence="1" id="KW-0472">Membrane</keyword>
<keyword evidence="3" id="KW-1185">Reference proteome</keyword>
<protein>
    <submittedName>
        <fullName evidence="2">Uncharacterized protein</fullName>
    </submittedName>
</protein>
<keyword evidence="1" id="KW-0812">Transmembrane</keyword>
<evidence type="ECO:0000313" key="2">
    <source>
        <dbReference type="EMBL" id="MED6186140.1"/>
    </source>
</evidence>
<dbReference type="EMBL" id="JASCZI010181859">
    <property type="protein sequence ID" value="MED6186140.1"/>
    <property type="molecule type" value="Genomic_DNA"/>
</dbReference>
<accession>A0ABU6WPD4</accession>
<comment type="caution">
    <text evidence="2">The sequence shown here is derived from an EMBL/GenBank/DDBJ whole genome shotgun (WGS) entry which is preliminary data.</text>
</comment>
<gene>
    <name evidence="2" type="ORF">PIB30_063959</name>
</gene>
<reference evidence="2 3" key="1">
    <citation type="journal article" date="2023" name="Plants (Basel)">
        <title>Bridging the Gap: Combining Genomics and Transcriptomics Approaches to Understand Stylosanthes scabra, an Orphan Legume from the Brazilian Caatinga.</title>
        <authorList>
            <person name="Ferreira-Neto J.R.C."/>
            <person name="da Silva M.D."/>
            <person name="Binneck E."/>
            <person name="de Melo N.F."/>
            <person name="da Silva R.H."/>
            <person name="de Melo A.L.T.M."/>
            <person name="Pandolfi V."/>
            <person name="Bustamante F.O."/>
            <person name="Brasileiro-Vidal A.C."/>
            <person name="Benko-Iseppon A.M."/>
        </authorList>
    </citation>
    <scope>NUCLEOTIDE SEQUENCE [LARGE SCALE GENOMIC DNA]</scope>
    <source>
        <tissue evidence="2">Leaves</tissue>
    </source>
</reference>
<keyword evidence="1" id="KW-1133">Transmembrane helix</keyword>
<evidence type="ECO:0000313" key="3">
    <source>
        <dbReference type="Proteomes" id="UP001341840"/>
    </source>
</evidence>